<keyword evidence="12" id="KW-0808">Transferase</keyword>
<dbReference type="AlphaFoldDB" id="A0A238U733"/>
<comment type="function">
    <text evidence="1 9">Catalyzes the synthesis of GMP from XMP.</text>
</comment>
<dbReference type="HAMAP" id="MF_00344">
    <property type="entry name" value="GMP_synthase"/>
    <property type="match status" value="1"/>
</dbReference>
<dbReference type="EC" id="6.3.5.2" evidence="9"/>
<feature type="active site" description="Nucleophile" evidence="9">
    <location>
        <position position="80"/>
    </location>
</feature>
<keyword evidence="13" id="KW-1185">Reference proteome</keyword>
<gene>
    <name evidence="9 12" type="primary">guaA</name>
    <name evidence="12" type="ORF">TJEJU_1164</name>
</gene>
<evidence type="ECO:0000256" key="6">
    <source>
        <dbReference type="ARBA" id="ARBA00022755"/>
    </source>
</evidence>
<dbReference type="Pfam" id="PF00117">
    <property type="entry name" value="GATase"/>
    <property type="match status" value="1"/>
</dbReference>
<dbReference type="CDD" id="cd01742">
    <property type="entry name" value="GATase1_GMP_Synthase"/>
    <property type="match status" value="1"/>
</dbReference>
<keyword evidence="6 9" id="KW-0658">Purine biosynthesis</keyword>
<dbReference type="Gene3D" id="3.40.50.880">
    <property type="match status" value="1"/>
</dbReference>
<evidence type="ECO:0000313" key="12">
    <source>
        <dbReference type="EMBL" id="SNR14912.1"/>
    </source>
</evidence>
<evidence type="ECO:0000313" key="13">
    <source>
        <dbReference type="Proteomes" id="UP000215214"/>
    </source>
</evidence>
<keyword evidence="3 9" id="KW-0436">Ligase</keyword>
<evidence type="ECO:0000256" key="7">
    <source>
        <dbReference type="ARBA" id="ARBA00022840"/>
    </source>
</evidence>
<sequence length="511" mass="56495">MQQHNVLILDFGSQYTQLIARRVRELNIYCEIHPYNKIPQNLNDFKAVILSGSPSSVRSEEAPHPDLSEIRGKKPLLAVCYGAQYLAHFSGGLVAPSNTREYGRANLSFIKDGEQFLNGISEGSQVWMSHSDTIKELPENAVLLASTKDVENAAYKIEGETTFAIQFHPEVYHSTDGTLLLKNFLVDIANIEQNWTPNSFVESTVSDLKEKIGDDKVILGLSGGVDSTVAGVLLHKAIGDNLHCIFVNNGLLRKDEFKSVLQQYEGMGLNVKGVDASERFLNALEGISDPETKRKTIGRVFIEVFDDEAAKVENAKWLAQGTIYPDVIESVSVNGGPSATIKSHHNVGGLPDFMKLQVVEPLRMIFKDEVRRVGASMGIDKELLGRHPFPGPGLAIRILGDITSEKVRILQEVDAIFINGLKEYGLYDKVWQAGAILLPVNSVGVMGDERTYEKVVALRAVESTDGMTADWVNLPYEFLQNISNKIINNVKGVNRVVYDISSKPPATIEWE</sequence>
<dbReference type="UniPathway" id="UPA00189">
    <property type="reaction ID" value="UER00296"/>
</dbReference>
<organism evidence="12 13">
    <name type="scientific">Tenacibaculum jejuense</name>
    <dbReference type="NCBI Taxonomy" id="584609"/>
    <lineage>
        <taxon>Bacteria</taxon>
        <taxon>Pseudomonadati</taxon>
        <taxon>Bacteroidota</taxon>
        <taxon>Flavobacteriia</taxon>
        <taxon>Flavobacteriales</taxon>
        <taxon>Flavobacteriaceae</taxon>
        <taxon>Tenacibaculum</taxon>
    </lineage>
</organism>
<dbReference type="InterPro" id="IPR017926">
    <property type="entry name" value="GATASE"/>
</dbReference>
<dbReference type="NCBIfam" id="TIGR00888">
    <property type="entry name" value="guaA_Nterm"/>
    <property type="match status" value="1"/>
</dbReference>
<proteinExistence type="inferred from homology"/>
<comment type="catalytic activity">
    <reaction evidence="9">
        <text>XMP + L-glutamine + ATP + H2O = GMP + L-glutamate + AMP + diphosphate + 2 H(+)</text>
        <dbReference type="Rhea" id="RHEA:11680"/>
        <dbReference type="ChEBI" id="CHEBI:15377"/>
        <dbReference type="ChEBI" id="CHEBI:15378"/>
        <dbReference type="ChEBI" id="CHEBI:29985"/>
        <dbReference type="ChEBI" id="CHEBI:30616"/>
        <dbReference type="ChEBI" id="CHEBI:33019"/>
        <dbReference type="ChEBI" id="CHEBI:57464"/>
        <dbReference type="ChEBI" id="CHEBI:58115"/>
        <dbReference type="ChEBI" id="CHEBI:58359"/>
        <dbReference type="ChEBI" id="CHEBI:456215"/>
        <dbReference type="EC" id="6.3.5.2"/>
    </reaction>
</comment>
<evidence type="ECO:0000256" key="9">
    <source>
        <dbReference type="HAMAP-Rule" id="MF_00344"/>
    </source>
</evidence>
<dbReference type="GO" id="GO:0005524">
    <property type="term" value="F:ATP binding"/>
    <property type="evidence" value="ECO:0007669"/>
    <property type="project" value="UniProtKB-UniRule"/>
</dbReference>
<dbReference type="SUPFAM" id="SSF54810">
    <property type="entry name" value="GMP synthetase C-terminal dimerisation domain"/>
    <property type="match status" value="1"/>
</dbReference>
<dbReference type="InterPro" id="IPR022955">
    <property type="entry name" value="GMP_synthase"/>
</dbReference>
<keyword evidence="8 9" id="KW-0315">Glutamine amidotransferase</keyword>
<dbReference type="GO" id="GO:0008483">
    <property type="term" value="F:transaminase activity"/>
    <property type="evidence" value="ECO:0007669"/>
    <property type="project" value="UniProtKB-KW"/>
</dbReference>
<keyword evidence="4 9" id="KW-0547">Nucleotide-binding</keyword>
<dbReference type="Proteomes" id="UP000215214">
    <property type="component" value="Chromosome TJEJU"/>
</dbReference>
<dbReference type="PROSITE" id="PS51553">
    <property type="entry name" value="GMPS_ATP_PPASE"/>
    <property type="match status" value="1"/>
</dbReference>
<feature type="active site" evidence="9">
    <location>
        <position position="168"/>
    </location>
</feature>
<dbReference type="EMBL" id="LT899436">
    <property type="protein sequence ID" value="SNR14912.1"/>
    <property type="molecule type" value="Genomic_DNA"/>
</dbReference>
<feature type="binding site" evidence="10">
    <location>
        <begin position="222"/>
        <end position="228"/>
    </location>
    <ligand>
        <name>ATP</name>
        <dbReference type="ChEBI" id="CHEBI:30616"/>
    </ligand>
</feature>
<evidence type="ECO:0000256" key="8">
    <source>
        <dbReference type="ARBA" id="ARBA00022962"/>
    </source>
</evidence>
<dbReference type="FunFam" id="3.40.50.880:FF:000047">
    <property type="entry name" value="GMP synthase [glutamine-hydrolyzing] subunit A"/>
    <property type="match status" value="1"/>
</dbReference>
<dbReference type="PANTHER" id="PTHR11922">
    <property type="entry name" value="GMP SYNTHASE-RELATED"/>
    <property type="match status" value="1"/>
</dbReference>
<keyword evidence="5 9" id="KW-0332">GMP biosynthesis</keyword>
<evidence type="ECO:0000256" key="3">
    <source>
        <dbReference type="ARBA" id="ARBA00022598"/>
    </source>
</evidence>
<reference evidence="12 13" key="1">
    <citation type="submission" date="2017-07" db="EMBL/GenBank/DDBJ databases">
        <authorList>
            <person name="Sun Z.S."/>
            <person name="Albrecht U."/>
            <person name="Echele G."/>
            <person name="Lee C.C."/>
        </authorList>
    </citation>
    <scope>NUCLEOTIDE SEQUENCE [LARGE SCALE GENOMIC DNA]</scope>
    <source>
        <strain evidence="13">type strain: KCTC 22618</strain>
    </source>
</reference>
<dbReference type="GO" id="GO:0005829">
    <property type="term" value="C:cytosol"/>
    <property type="evidence" value="ECO:0007669"/>
    <property type="project" value="TreeGrafter"/>
</dbReference>
<evidence type="ECO:0000256" key="1">
    <source>
        <dbReference type="ARBA" id="ARBA00002332"/>
    </source>
</evidence>
<keyword evidence="7 9" id="KW-0067">ATP-binding</keyword>
<dbReference type="PANTHER" id="PTHR11922:SF2">
    <property type="entry name" value="GMP SYNTHASE [GLUTAMINE-HYDROLYZING]"/>
    <property type="match status" value="1"/>
</dbReference>
<name>A0A238U733_9FLAO</name>
<dbReference type="PROSITE" id="PS51273">
    <property type="entry name" value="GATASE_TYPE_1"/>
    <property type="match status" value="1"/>
</dbReference>
<dbReference type="FunFam" id="3.30.300.10:FF:000002">
    <property type="entry name" value="GMP synthase [glutamine-hydrolyzing]"/>
    <property type="match status" value="1"/>
</dbReference>
<dbReference type="SUPFAM" id="SSF52317">
    <property type="entry name" value="Class I glutamine amidotransferase-like"/>
    <property type="match status" value="1"/>
</dbReference>
<dbReference type="InterPro" id="IPR001674">
    <property type="entry name" value="GMP_synth_C"/>
</dbReference>
<dbReference type="NCBIfam" id="NF000848">
    <property type="entry name" value="PRK00074.1"/>
    <property type="match status" value="1"/>
</dbReference>
<evidence type="ECO:0000256" key="5">
    <source>
        <dbReference type="ARBA" id="ARBA00022749"/>
    </source>
</evidence>
<keyword evidence="12" id="KW-0032">Aminotransferase</keyword>
<dbReference type="InterPro" id="IPR014729">
    <property type="entry name" value="Rossmann-like_a/b/a_fold"/>
</dbReference>
<comment type="pathway">
    <text evidence="2 9">Purine metabolism; GMP biosynthesis; GMP from XMP (L-Gln route): step 1/1.</text>
</comment>
<evidence type="ECO:0000256" key="4">
    <source>
        <dbReference type="ARBA" id="ARBA00022741"/>
    </source>
</evidence>
<dbReference type="NCBIfam" id="TIGR00884">
    <property type="entry name" value="guaA_Cterm"/>
    <property type="match status" value="1"/>
</dbReference>
<feature type="domain" description="GMPS ATP-PPase" evidence="11">
    <location>
        <begin position="195"/>
        <end position="386"/>
    </location>
</feature>
<dbReference type="Gene3D" id="3.40.50.620">
    <property type="entry name" value="HUPs"/>
    <property type="match status" value="1"/>
</dbReference>
<dbReference type="GO" id="GO:0003921">
    <property type="term" value="F:GMP synthase activity"/>
    <property type="evidence" value="ECO:0007669"/>
    <property type="project" value="InterPro"/>
</dbReference>
<dbReference type="SUPFAM" id="SSF52402">
    <property type="entry name" value="Adenine nucleotide alpha hydrolases-like"/>
    <property type="match status" value="1"/>
</dbReference>
<accession>A0A238U733</accession>
<dbReference type="Pfam" id="PF00958">
    <property type="entry name" value="GMP_synt_C"/>
    <property type="match status" value="1"/>
</dbReference>
<dbReference type="InterPro" id="IPR029062">
    <property type="entry name" value="Class_I_gatase-like"/>
</dbReference>
<dbReference type="OrthoDB" id="9802219at2"/>
<dbReference type="InterPro" id="IPR004739">
    <property type="entry name" value="GMP_synth_GATase"/>
</dbReference>
<comment type="subunit">
    <text evidence="9">Homodimer.</text>
</comment>
<evidence type="ECO:0000256" key="2">
    <source>
        <dbReference type="ARBA" id="ARBA00005153"/>
    </source>
</evidence>
<dbReference type="InterPro" id="IPR025777">
    <property type="entry name" value="GMPS_ATP_PPase_dom"/>
</dbReference>
<feature type="active site" evidence="9">
    <location>
        <position position="170"/>
    </location>
</feature>
<dbReference type="InterPro" id="IPR022310">
    <property type="entry name" value="NAD/GMP_synthase"/>
</dbReference>
<protein>
    <recommendedName>
        <fullName evidence="9">GMP synthase [glutamine-hydrolyzing]</fullName>
        <ecNumber evidence="9">6.3.5.2</ecNumber>
    </recommendedName>
    <alternativeName>
        <fullName evidence="9">GMP synthetase</fullName>
    </alternativeName>
    <alternativeName>
        <fullName evidence="9">Glutamine amidotransferase</fullName>
    </alternativeName>
</protein>
<evidence type="ECO:0000259" key="11">
    <source>
        <dbReference type="PROSITE" id="PS51553"/>
    </source>
</evidence>
<dbReference type="Pfam" id="PF02540">
    <property type="entry name" value="NAD_synthase"/>
    <property type="match status" value="1"/>
</dbReference>
<dbReference type="Gene3D" id="3.30.300.10">
    <property type="match status" value="1"/>
</dbReference>
<dbReference type="KEGG" id="tje:TJEJU_1164"/>
<evidence type="ECO:0000256" key="10">
    <source>
        <dbReference type="PROSITE-ProRule" id="PRU00886"/>
    </source>
</evidence>
<dbReference type="FunFam" id="3.40.50.620:FF:000001">
    <property type="entry name" value="GMP synthase [glutamine-hydrolyzing]"/>
    <property type="match status" value="1"/>
</dbReference>
<dbReference type="RefSeq" id="WP_095070212.1">
    <property type="nucleotide sequence ID" value="NZ_LT899436.1"/>
</dbReference>
<dbReference type="CDD" id="cd01997">
    <property type="entry name" value="GMP_synthase_C"/>
    <property type="match status" value="1"/>
</dbReference>